<dbReference type="Gene3D" id="1.10.40.60">
    <property type="entry name" value="EpsJ-like"/>
    <property type="match status" value="2"/>
</dbReference>
<comment type="similarity">
    <text evidence="2 10">Belongs to the GSP K family.</text>
</comment>
<evidence type="ECO:0000256" key="6">
    <source>
        <dbReference type="ARBA" id="ARBA00022692"/>
    </source>
</evidence>
<dbReference type="Proteomes" id="UP000540787">
    <property type="component" value="Unassembled WGS sequence"/>
</dbReference>
<evidence type="ECO:0000256" key="10">
    <source>
        <dbReference type="PIRNR" id="PIRNR002786"/>
    </source>
</evidence>
<evidence type="ECO:0000256" key="7">
    <source>
        <dbReference type="ARBA" id="ARBA00022927"/>
    </source>
</evidence>
<dbReference type="InterPro" id="IPR045584">
    <property type="entry name" value="Pilin-like"/>
</dbReference>
<keyword evidence="15" id="KW-1185">Reference proteome</keyword>
<dbReference type="Gene3D" id="3.30.1300.30">
    <property type="entry name" value="GSPII I/J protein-like"/>
    <property type="match status" value="1"/>
</dbReference>
<dbReference type="InterPro" id="IPR005628">
    <property type="entry name" value="GspK"/>
</dbReference>
<dbReference type="EMBL" id="JACHBX010000002">
    <property type="protein sequence ID" value="MBB6134202.1"/>
    <property type="molecule type" value="Genomic_DNA"/>
</dbReference>
<name>A0A7X0CEH6_9BURK</name>
<accession>A0A7X0CEH6</accession>
<keyword evidence="9 10" id="KW-0472">Membrane</keyword>
<feature type="domain" description="T2SS protein K first SAM-like" evidence="13">
    <location>
        <begin position="115"/>
        <end position="215"/>
    </location>
</feature>
<dbReference type="Pfam" id="PF03934">
    <property type="entry name" value="T2SSK"/>
    <property type="match status" value="1"/>
</dbReference>
<dbReference type="PIRSF" id="PIRSF002786">
    <property type="entry name" value="XcpX"/>
    <property type="match status" value="1"/>
</dbReference>
<evidence type="ECO:0000256" key="5">
    <source>
        <dbReference type="ARBA" id="ARBA00022519"/>
    </source>
</evidence>
<dbReference type="InterPro" id="IPR038072">
    <property type="entry name" value="GspK_central_sf"/>
</dbReference>
<comment type="caution">
    <text evidence="14">The sequence shown here is derived from an EMBL/GenBank/DDBJ whole genome shotgun (WGS) entry which is preliminary data.</text>
</comment>
<sequence length="323" mass="35935">MHRHLTRQRGVAVVTAMLLTTLAISIVASLFWQQQVQVRSMENQRLQSQTKWIQRGALDWASVILRVNYGQYTSLDQVWATPLAETRLDQYIERERIQGENFDASLSGQVLDATARYNLNNLAKGGNPDKDQVNVMRSLLTNLRLEARLAVPIAEFVAAGQQLAPVPEGTDPNTVVRPRRTGAPMRLERVDDLLMVPGVKPEAVERLRPFVIVLPSSDTNVNVNTASPEVLAAVLPGSSLSEANSLIAQRQRAPWIDVSNFKLTWKGGQQEIEPRITTKSTYFLVQSRIRLDRAALDAESLVQVGGSNLINPGSVNVIWTRQN</sequence>
<dbReference type="GO" id="GO:0005886">
    <property type="term" value="C:plasma membrane"/>
    <property type="evidence" value="ECO:0007669"/>
    <property type="project" value="UniProtKB-SubCell"/>
</dbReference>
<dbReference type="Pfam" id="PF21687">
    <property type="entry name" value="T2SSK_1st"/>
    <property type="match status" value="1"/>
</dbReference>
<organism evidence="14 15">
    <name type="scientific">Massilia aurea</name>
    <dbReference type="NCBI Taxonomy" id="373040"/>
    <lineage>
        <taxon>Bacteria</taxon>
        <taxon>Pseudomonadati</taxon>
        <taxon>Pseudomonadota</taxon>
        <taxon>Betaproteobacteria</taxon>
        <taxon>Burkholderiales</taxon>
        <taxon>Oxalobacteraceae</taxon>
        <taxon>Telluria group</taxon>
        <taxon>Massilia</taxon>
    </lineage>
</organism>
<reference evidence="14 15" key="1">
    <citation type="submission" date="2020-08" db="EMBL/GenBank/DDBJ databases">
        <title>The Agave Microbiome: Exploring the role of microbial communities in plant adaptations to desert environments.</title>
        <authorList>
            <person name="Partida-Martinez L.P."/>
        </authorList>
    </citation>
    <scope>NUCLEOTIDE SEQUENCE [LARGE SCALE GENOMIC DNA]</scope>
    <source>
        <strain evidence="14 15">AT3.2</strain>
    </source>
</reference>
<keyword evidence="4 10" id="KW-1003">Cell membrane</keyword>
<dbReference type="PANTHER" id="PTHR38831:SF1">
    <property type="entry name" value="TYPE II SECRETION SYSTEM PROTEIN K-RELATED"/>
    <property type="match status" value="1"/>
</dbReference>
<feature type="domain" description="T2SS protein K second SAM-like" evidence="12">
    <location>
        <begin position="221"/>
        <end position="262"/>
    </location>
</feature>
<evidence type="ECO:0000256" key="8">
    <source>
        <dbReference type="ARBA" id="ARBA00022989"/>
    </source>
</evidence>
<dbReference type="AlphaFoldDB" id="A0A7X0CEH6"/>
<keyword evidence="7" id="KW-0653">Protein transport</keyword>
<protein>
    <recommendedName>
        <fullName evidence="10">Type II secretion system protein K</fullName>
    </recommendedName>
</protein>
<evidence type="ECO:0000313" key="14">
    <source>
        <dbReference type="EMBL" id="MBB6134202.1"/>
    </source>
</evidence>
<evidence type="ECO:0000259" key="13">
    <source>
        <dbReference type="Pfam" id="PF21687"/>
    </source>
</evidence>
<evidence type="ECO:0000256" key="1">
    <source>
        <dbReference type="ARBA" id="ARBA00004533"/>
    </source>
</evidence>
<evidence type="ECO:0000256" key="3">
    <source>
        <dbReference type="ARBA" id="ARBA00022448"/>
    </source>
</evidence>
<evidence type="ECO:0000256" key="9">
    <source>
        <dbReference type="ARBA" id="ARBA00023136"/>
    </source>
</evidence>
<evidence type="ECO:0000256" key="11">
    <source>
        <dbReference type="SAM" id="Phobius"/>
    </source>
</evidence>
<feature type="transmembrane region" description="Helical" evidence="11">
    <location>
        <begin position="12"/>
        <end position="32"/>
    </location>
</feature>
<dbReference type="SUPFAM" id="SSF54523">
    <property type="entry name" value="Pili subunits"/>
    <property type="match status" value="1"/>
</dbReference>
<comment type="subcellular location">
    <subcellularLocation>
        <location evidence="1 10">Cell inner membrane</location>
    </subcellularLocation>
</comment>
<proteinExistence type="inferred from homology"/>
<evidence type="ECO:0000256" key="4">
    <source>
        <dbReference type="ARBA" id="ARBA00022475"/>
    </source>
</evidence>
<keyword evidence="8 11" id="KW-1133">Transmembrane helix</keyword>
<dbReference type="PANTHER" id="PTHR38831">
    <property type="entry name" value="TYPE II SECRETION SYSTEM PROTEIN K"/>
    <property type="match status" value="1"/>
</dbReference>
<gene>
    <name evidence="14" type="ORF">HD842_002344</name>
</gene>
<dbReference type="GO" id="GO:0009306">
    <property type="term" value="P:protein secretion"/>
    <property type="evidence" value="ECO:0007669"/>
    <property type="project" value="InterPro"/>
</dbReference>
<evidence type="ECO:0000256" key="2">
    <source>
        <dbReference type="ARBA" id="ARBA00007246"/>
    </source>
</evidence>
<dbReference type="InterPro" id="IPR049179">
    <property type="entry name" value="T2SSK_SAM-like_2nd"/>
</dbReference>
<dbReference type="RefSeq" id="WP_183554559.1">
    <property type="nucleotide sequence ID" value="NZ_JACHBX010000002.1"/>
</dbReference>
<dbReference type="NCBIfam" id="NF037980">
    <property type="entry name" value="T2SS_GspK"/>
    <property type="match status" value="1"/>
</dbReference>
<keyword evidence="3 10" id="KW-0813">Transport</keyword>
<keyword evidence="5 10" id="KW-0997">Cell inner membrane</keyword>
<dbReference type="InterPro" id="IPR049031">
    <property type="entry name" value="T2SSK_SAM-like_1st"/>
</dbReference>
<evidence type="ECO:0000313" key="15">
    <source>
        <dbReference type="Proteomes" id="UP000540787"/>
    </source>
</evidence>
<dbReference type="SUPFAM" id="SSF158544">
    <property type="entry name" value="GspK insert domain-like"/>
    <property type="match status" value="1"/>
</dbReference>
<evidence type="ECO:0000259" key="12">
    <source>
        <dbReference type="Pfam" id="PF03934"/>
    </source>
</evidence>
<keyword evidence="6 11" id="KW-0812">Transmembrane</keyword>